<keyword evidence="6" id="KW-1064">Adaptive immunity</keyword>
<evidence type="ECO:0000256" key="3">
    <source>
        <dbReference type="ARBA" id="ARBA00022729"/>
    </source>
</evidence>
<protein>
    <submittedName>
        <fullName evidence="15">Uncharacterized protein cd8b</fullName>
    </submittedName>
</protein>
<name>A0A6P7MQI9_BETSP</name>
<keyword evidence="2 11" id="KW-0812">Transmembrane</keyword>
<dbReference type="InterPro" id="IPR013106">
    <property type="entry name" value="Ig_V-set"/>
</dbReference>
<evidence type="ECO:0000313" key="14">
    <source>
        <dbReference type="Proteomes" id="UP000515150"/>
    </source>
</evidence>
<dbReference type="GeneID" id="114856351"/>
<gene>
    <name evidence="15" type="primary">cd8b</name>
</gene>
<dbReference type="InterPro" id="IPR042414">
    <property type="entry name" value="CD8B"/>
</dbReference>
<dbReference type="InterPro" id="IPR036179">
    <property type="entry name" value="Ig-like_dom_sf"/>
</dbReference>
<feature type="chain" id="PRO_5028100177" evidence="12">
    <location>
        <begin position="19"/>
        <end position="207"/>
    </location>
</feature>
<evidence type="ECO:0000256" key="11">
    <source>
        <dbReference type="SAM" id="Phobius"/>
    </source>
</evidence>
<evidence type="ECO:0000256" key="12">
    <source>
        <dbReference type="SAM" id="SignalP"/>
    </source>
</evidence>
<evidence type="ECO:0000256" key="7">
    <source>
        <dbReference type="ARBA" id="ARBA00023136"/>
    </source>
</evidence>
<dbReference type="AlphaFoldDB" id="A0A6P7MQI9"/>
<dbReference type="RefSeq" id="XP_029008064.1">
    <property type="nucleotide sequence ID" value="XM_029152231.3"/>
</dbReference>
<evidence type="ECO:0000256" key="9">
    <source>
        <dbReference type="ARBA" id="ARBA00023180"/>
    </source>
</evidence>
<keyword evidence="5 11" id="KW-1133">Transmembrane helix</keyword>
<dbReference type="GO" id="GO:0016020">
    <property type="term" value="C:membrane"/>
    <property type="evidence" value="ECO:0007669"/>
    <property type="project" value="UniProtKB-SubCell"/>
</dbReference>
<dbReference type="PANTHER" id="PTHR11292:SF7">
    <property type="entry name" value="T-CELL SURFACE GLYCOPROTEIN CD8 BETA CHAIN-RELATED"/>
    <property type="match status" value="1"/>
</dbReference>
<proteinExistence type="predicted"/>
<evidence type="ECO:0000256" key="6">
    <source>
        <dbReference type="ARBA" id="ARBA00023130"/>
    </source>
</evidence>
<dbReference type="GO" id="GO:0009986">
    <property type="term" value="C:cell surface"/>
    <property type="evidence" value="ECO:0007669"/>
    <property type="project" value="TreeGrafter"/>
</dbReference>
<feature type="transmembrane region" description="Helical" evidence="11">
    <location>
        <begin position="169"/>
        <end position="191"/>
    </location>
</feature>
<evidence type="ECO:0000256" key="4">
    <source>
        <dbReference type="ARBA" id="ARBA00022859"/>
    </source>
</evidence>
<accession>A0A6P7MQI9</accession>
<dbReference type="PANTHER" id="PTHR11292">
    <property type="entry name" value="T-CELL SURFACE GLYCOPROTEIN CD8 BETA CHAIN"/>
    <property type="match status" value="1"/>
</dbReference>
<comment type="subcellular location">
    <subcellularLocation>
        <location evidence="1">Membrane</location>
        <topology evidence="1">Single-pass type I membrane protein</topology>
    </subcellularLocation>
</comment>
<evidence type="ECO:0000256" key="8">
    <source>
        <dbReference type="ARBA" id="ARBA00023157"/>
    </source>
</evidence>
<dbReference type="GO" id="GO:0042288">
    <property type="term" value="F:MHC class I protein binding"/>
    <property type="evidence" value="ECO:0007669"/>
    <property type="project" value="InterPro"/>
</dbReference>
<evidence type="ECO:0000256" key="2">
    <source>
        <dbReference type="ARBA" id="ARBA00022692"/>
    </source>
</evidence>
<dbReference type="CTD" id="926"/>
<evidence type="ECO:0000256" key="1">
    <source>
        <dbReference type="ARBA" id="ARBA00004479"/>
    </source>
</evidence>
<dbReference type="InParanoid" id="A0A6P7MQI9"/>
<feature type="signal peptide" evidence="12">
    <location>
        <begin position="1"/>
        <end position="18"/>
    </location>
</feature>
<evidence type="ECO:0000313" key="15">
    <source>
        <dbReference type="RefSeq" id="XP_029008064.1"/>
    </source>
</evidence>
<dbReference type="Pfam" id="PF07686">
    <property type="entry name" value="V-set"/>
    <property type="match status" value="1"/>
</dbReference>
<organism evidence="14 15">
    <name type="scientific">Betta splendens</name>
    <name type="common">Siamese fighting fish</name>
    <dbReference type="NCBI Taxonomy" id="158456"/>
    <lineage>
        <taxon>Eukaryota</taxon>
        <taxon>Metazoa</taxon>
        <taxon>Chordata</taxon>
        <taxon>Craniata</taxon>
        <taxon>Vertebrata</taxon>
        <taxon>Euteleostomi</taxon>
        <taxon>Actinopterygii</taxon>
        <taxon>Neopterygii</taxon>
        <taxon>Teleostei</taxon>
        <taxon>Neoteleostei</taxon>
        <taxon>Acanthomorphata</taxon>
        <taxon>Anabantaria</taxon>
        <taxon>Anabantiformes</taxon>
        <taxon>Anabantoidei</taxon>
        <taxon>Osphronemidae</taxon>
        <taxon>Betta</taxon>
    </lineage>
</organism>
<keyword evidence="7 11" id="KW-0472">Membrane</keyword>
<reference evidence="15" key="1">
    <citation type="submission" date="2025-08" db="UniProtKB">
        <authorList>
            <consortium name="RefSeq"/>
        </authorList>
    </citation>
    <scope>IDENTIFICATION</scope>
</reference>
<feature type="domain" description="Immunoglobulin V-set" evidence="13">
    <location>
        <begin position="36"/>
        <end position="132"/>
    </location>
</feature>
<dbReference type="GO" id="GO:0015026">
    <property type="term" value="F:coreceptor activity"/>
    <property type="evidence" value="ECO:0007669"/>
    <property type="project" value="InterPro"/>
</dbReference>
<keyword evidence="4" id="KW-0391">Immunity</keyword>
<evidence type="ECO:0000256" key="5">
    <source>
        <dbReference type="ARBA" id="ARBA00022989"/>
    </source>
</evidence>
<dbReference type="GO" id="GO:0002250">
    <property type="term" value="P:adaptive immune response"/>
    <property type="evidence" value="ECO:0007669"/>
    <property type="project" value="UniProtKB-KW"/>
</dbReference>
<dbReference type="OrthoDB" id="9394844at2759"/>
<keyword evidence="3 12" id="KW-0732">Signal</keyword>
<dbReference type="KEGG" id="bspl:114856351"/>
<evidence type="ECO:0000256" key="10">
    <source>
        <dbReference type="ARBA" id="ARBA00023319"/>
    </source>
</evidence>
<keyword evidence="9" id="KW-0325">Glycoprotein</keyword>
<dbReference type="Gene3D" id="2.60.40.10">
    <property type="entry name" value="Immunoglobulins"/>
    <property type="match status" value="1"/>
</dbReference>
<keyword evidence="10" id="KW-0393">Immunoglobulin domain</keyword>
<evidence type="ECO:0000259" key="13">
    <source>
        <dbReference type="Pfam" id="PF07686"/>
    </source>
</evidence>
<keyword evidence="8" id="KW-1015">Disulfide bond</keyword>
<dbReference type="GO" id="GO:0050776">
    <property type="term" value="P:regulation of immune response"/>
    <property type="evidence" value="ECO:0007669"/>
    <property type="project" value="InterPro"/>
</dbReference>
<sequence>MTQLPVAWTLLAAALCSAASSHRLQTERVSALYPELHSNATVQCDCLDYCDSAYWFLTDPSAGHVQFLGRYNNADRVNYASNVDKSRYKLSKRGSLSFALQVIGVTVKDTGIYSCVLKDKSNQDMWKPGTLLLPGVPAPTSPPVTKSKPPVKKICTCKKNAQAGCGSMVLWPLVGLVAGLALAVVCTLYYFSRLPKKCRHQFVKRSR</sequence>
<keyword evidence="14" id="KW-1185">Reference proteome</keyword>
<dbReference type="SUPFAM" id="SSF48726">
    <property type="entry name" value="Immunoglobulin"/>
    <property type="match status" value="1"/>
</dbReference>
<dbReference type="Proteomes" id="UP000515150">
    <property type="component" value="Chromosome 5"/>
</dbReference>
<dbReference type="InterPro" id="IPR013783">
    <property type="entry name" value="Ig-like_fold"/>
</dbReference>